<evidence type="ECO:0000256" key="1">
    <source>
        <dbReference type="SAM" id="MobiDB-lite"/>
    </source>
</evidence>
<dbReference type="EMBL" id="HBIR01008177">
    <property type="protein sequence ID" value="CAE0530570.1"/>
    <property type="molecule type" value="Transcribed_RNA"/>
</dbReference>
<protein>
    <submittedName>
        <fullName evidence="2">Uncharacterized protein</fullName>
    </submittedName>
</protein>
<reference evidence="2" key="1">
    <citation type="submission" date="2021-01" db="EMBL/GenBank/DDBJ databases">
        <authorList>
            <person name="Corre E."/>
            <person name="Pelletier E."/>
            <person name="Niang G."/>
            <person name="Scheremetjew M."/>
            <person name="Finn R."/>
            <person name="Kale V."/>
            <person name="Holt S."/>
            <person name="Cochrane G."/>
            <person name="Meng A."/>
            <person name="Brown T."/>
            <person name="Cohen L."/>
        </authorList>
    </citation>
    <scope>NUCLEOTIDE SEQUENCE</scope>
    <source>
        <strain evidence="2">379</strain>
    </source>
</reference>
<sequence length="134" mass="14379">MAPKKKASRDSSATAGSKTKAKWQPTVPSGAPILPRRKGGRAIACRVRGITWGALDFTVVVDAEQPLFDVVERIVAQHGGAVHADTLVLYRGDPPLSAPLSAELVNPSRLPPKITRGPQRISSRCCHPHAENME</sequence>
<accession>A0A7S3W192</accession>
<feature type="region of interest" description="Disordered" evidence="1">
    <location>
        <begin position="107"/>
        <end position="134"/>
    </location>
</feature>
<feature type="region of interest" description="Disordered" evidence="1">
    <location>
        <begin position="1"/>
        <end position="38"/>
    </location>
</feature>
<dbReference type="AlphaFoldDB" id="A0A7S3W192"/>
<name>A0A7S3W192_EMIHU</name>
<proteinExistence type="predicted"/>
<evidence type="ECO:0000313" key="2">
    <source>
        <dbReference type="EMBL" id="CAE0530570.1"/>
    </source>
</evidence>
<organism evidence="2">
    <name type="scientific">Emiliania huxleyi</name>
    <name type="common">Coccolithophore</name>
    <name type="synonym">Pontosphaera huxleyi</name>
    <dbReference type="NCBI Taxonomy" id="2903"/>
    <lineage>
        <taxon>Eukaryota</taxon>
        <taxon>Haptista</taxon>
        <taxon>Haptophyta</taxon>
        <taxon>Prymnesiophyceae</taxon>
        <taxon>Isochrysidales</taxon>
        <taxon>Noelaerhabdaceae</taxon>
        <taxon>Emiliania</taxon>
    </lineage>
</organism>
<gene>
    <name evidence="2" type="ORF">EHUX00137_LOCUS5557</name>
</gene>